<dbReference type="InterPro" id="IPR016159">
    <property type="entry name" value="Cullin_repeat-like_dom_sf"/>
</dbReference>
<organism evidence="3 4">
    <name type="scientific">Ciona intestinalis</name>
    <name type="common">Transparent sea squirt</name>
    <name type="synonym">Ascidia intestinalis</name>
    <dbReference type="NCBI Taxonomy" id="7719"/>
    <lineage>
        <taxon>Eukaryota</taxon>
        <taxon>Metazoa</taxon>
        <taxon>Chordata</taxon>
        <taxon>Tunicata</taxon>
        <taxon>Ascidiacea</taxon>
        <taxon>Phlebobranchia</taxon>
        <taxon>Cionidae</taxon>
        <taxon>Ciona</taxon>
    </lineage>
</organism>
<protein>
    <recommendedName>
        <fullName evidence="2">Cullin N-terminal domain-containing protein</fullName>
    </recommendedName>
</protein>
<dbReference type="Proteomes" id="UP000008144">
    <property type="component" value="Chromosome 12"/>
</dbReference>
<dbReference type="SUPFAM" id="SSF74788">
    <property type="entry name" value="Cullin repeat-like"/>
    <property type="match status" value="1"/>
</dbReference>
<dbReference type="EMBL" id="EAAA01000950">
    <property type="status" value="NOT_ANNOTATED_CDS"/>
    <property type="molecule type" value="Genomic_DNA"/>
</dbReference>
<sequence length="133" mass="15836">MSMLVGNQQTFDEKWPTMQPIILKLLSQQSVTRQEWQDLFWDVHSVCLWDNQVGPEKVHTALKTNISNFIKEAQQRIKTHHDGNALLRAYIVEWRKFFDQCVYLPEPFTQLEKSLSGHRRKRRNKNKTLLLES</sequence>
<dbReference type="GO" id="GO:0031625">
    <property type="term" value="F:ubiquitin protein ligase binding"/>
    <property type="evidence" value="ECO:0007669"/>
    <property type="project" value="InterPro"/>
</dbReference>
<dbReference type="GO" id="GO:0006511">
    <property type="term" value="P:ubiquitin-dependent protein catabolic process"/>
    <property type="evidence" value="ECO:0007669"/>
    <property type="project" value="InterPro"/>
</dbReference>
<evidence type="ECO:0000313" key="4">
    <source>
        <dbReference type="Proteomes" id="UP000008144"/>
    </source>
</evidence>
<reference evidence="3" key="2">
    <citation type="journal article" date="2008" name="Genome Biol.">
        <title>Improved genome assembly and evidence-based global gene model set for the chordate Ciona intestinalis: new insight into intron and operon populations.</title>
        <authorList>
            <person name="Satou Y."/>
            <person name="Mineta K."/>
            <person name="Ogasawara M."/>
            <person name="Sasakura Y."/>
            <person name="Shoguchi E."/>
            <person name="Ueno K."/>
            <person name="Yamada L."/>
            <person name="Matsumoto J."/>
            <person name="Wasserscheid J."/>
            <person name="Dewar K."/>
            <person name="Wiley G.B."/>
            <person name="Macmil S.L."/>
            <person name="Roe B.A."/>
            <person name="Zeller R.W."/>
            <person name="Hastings K.E."/>
            <person name="Lemaire P."/>
            <person name="Lindquist E."/>
            <person name="Endo T."/>
            <person name="Hotta K."/>
            <person name="Inaba K."/>
        </authorList>
    </citation>
    <scope>NUCLEOTIDE SEQUENCE [LARGE SCALE GENOMIC DNA]</scope>
    <source>
        <strain evidence="3">wild type</strain>
    </source>
</reference>
<dbReference type="InParanoid" id="F6PKS9"/>
<dbReference type="Gene3D" id="1.20.1310.10">
    <property type="entry name" value="Cullin Repeats"/>
    <property type="match status" value="1"/>
</dbReference>
<comment type="similarity">
    <text evidence="1">Belongs to the cullin family.</text>
</comment>
<dbReference type="Ensembl" id="ENSCINT00000006260.3">
    <property type="protein sequence ID" value="ENSCINP00000006260.3"/>
    <property type="gene ID" value="ENSCING00000019267.1"/>
</dbReference>
<dbReference type="Pfam" id="PF00888">
    <property type="entry name" value="Cullin"/>
    <property type="match status" value="1"/>
</dbReference>
<reference evidence="3" key="3">
    <citation type="submission" date="2025-08" db="UniProtKB">
        <authorList>
            <consortium name="Ensembl"/>
        </authorList>
    </citation>
    <scope>IDENTIFICATION</scope>
</reference>
<dbReference type="GeneTree" id="ENSGT00940000169483"/>
<evidence type="ECO:0000259" key="2">
    <source>
        <dbReference type="Pfam" id="PF00888"/>
    </source>
</evidence>
<reference evidence="3" key="4">
    <citation type="submission" date="2025-09" db="UniProtKB">
        <authorList>
            <consortium name="Ensembl"/>
        </authorList>
    </citation>
    <scope>IDENTIFICATION</scope>
</reference>
<name>F6PKS9_CIOIN</name>
<dbReference type="InterPro" id="IPR001373">
    <property type="entry name" value="Cullin_N"/>
</dbReference>
<reference evidence="4" key="1">
    <citation type="journal article" date="2002" name="Science">
        <title>The draft genome of Ciona intestinalis: insights into chordate and vertebrate origins.</title>
        <authorList>
            <person name="Dehal P."/>
            <person name="Satou Y."/>
            <person name="Campbell R.K."/>
            <person name="Chapman J."/>
            <person name="Degnan B."/>
            <person name="De Tomaso A."/>
            <person name="Davidson B."/>
            <person name="Di Gregorio A."/>
            <person name="Gelpke M."/>
            <person name="Goodstein D.M."/>
            <person name="Harafuji N."/>
            <person name="Hastings K.E."/>
            <person name="Ho I."/>
            <person name="Hotta K."/>
            <person name="Huang W."/>
            <person name="Kawashima T."/>
            <person name="Lemaire P."/>
            <person name="Martinez D."/>
            <person name="Meinertzhagen I.A."/>
            <person name="Necula S."/>
            <person name="Nonaka M."/>
            <person name="Putnam N."/>
            <person name="Rash S."/>
            <person name="Saiga H."/>
            <person name="Satake M."/>
            <person name="Terry A."/>
            <person name="Yamada L."/>
            <person name="Wang H.G."/>
            <person name="Awazu S."/>
            <person name="Azumi K."/>
            <person name="Boore J."/>
            <person name="Branno M."/>
            <person name="Chin-Bow S."/>
            <person name="DeSantis R."/>
            <person name="Doyle S."/>
            <person name="Francino P."/>
            <person name="Keys D.N."/>
            <person name="Haga S."/>
            <person name="Hayashi H."/>
            <person name="Hino K."/>
            <person name="Imai K.S."/>
            <person name="Inaba K."/>
            <person name="Kano S."/>
            <person name="Kobayashi K."/>
            <person name="Kobayashi M."/>
            <person name="Lee B.I."/>
            <person name="Makabe K.W."/>
            <person name="Manohar C."/>
            <person name="Matassi G."/>
            <person name="Medina M."/>
            <person name="Mochizuki Y."/>
            <person name="Mount S."/>
            <person name="Morishita T."/>
            <person name="Miura S."/>
            <person name="Nakayama A."/>
            <person name="Nishizaka S."/>
            <person name="Nomoto H."/>
            <person name="Ohta F."/>
            <person name="Oishi K."/>
            <person name="Rigoutsos I."/>
            <person name="Sano M."/>
            <person name="Sasaki A."/>
            <person name="Sasakura Y."/>
            <person name="Shoguchi E."/>
            <person name="Shin-i T."/>
            <person name="Spagnuolo A."/>
            <person name="Stainier D."/>
            <person name="Suzuki M.M."/>
            <person name="Tassy O."/>
            <person name="Takatori N."/>
            <person name="Tokuoka M."/>
            <person name="Yagi K."/>
            <person name="Yoshizaki F."/>
            <person name="Wada S."/>
            <person name="Zhang C."/>
            <person name="Hyatt P.D."/>
            <person name="Larimer F."/>
            <person name="Detter C."/>
            <person name="Doggett N."/>
            <person name="Glavina T."/>
            <person name="Hawkins T."/>
            <person name="Richardson P."/>
            <person name="Lucas S."/>
            <person name="Kohara Y."/>
            <person name="Levine M."/>
            <person name="Satoh N."/>
            <person name="Rokhsar D.S."/>
        </authorList>
    </citation>
    <scope>NUCLEOTIDE SEQUENCE [LARGE SCALE GENOMIC DNA]</scope>
</reference>
<dbReference type="HOGENOM" id="CLU_1906005_0_0_1"/>
<dbReference type="STRING" id="7719.ENSCINP00000006260"/>
<keyword evidence="4" id="KW-1185">Reference proteome</keyword>
<accession>F6PKS9</accession>
<dbReference type="OMA" id="MWHDESA"/>
<evidence type="ECO:0000313" key="3">
    <source>
        <dbReference type="Ensembl" id="ENSCINP00000006260.3"/>
    </source>
</evidence>
<feature type="domain" description="Cullin N-terminal" evidence="2">
    <location>
        <begin position="15"/>
        <end position="117"/>
    </location>
</feature>
<dbReference type="AlphaFoldDB" id="F6PKS9"/>
<proteinExistence type="inferred from homology"/>
<evidence type="ECO:0000256" key="1">
    <source>
        <dbReference type="ARBA" id="ARBA00006019"/>
    </source>
</evidence>